<name>A0A2I6UFT8_9CAUD</name>
<gene>
    <name evidence="1" type="ORF">vBKpnF48_152</name>
</gene>
<organism evidence="1 2">
    <name type="scientific">Klebsiella phage vB_Kpn_F48</name>
    <dbReference type="NCBI Taxonomy" id="2070028"/>
    <lineage>
        <taxon>Viruses</taxon>
        <taxon>Duplodnaviria</taxon>
        <taxon>Heunggongvirae</taxon>
        <taxon>Uroviricota</taxon>
        <taxon>Caudoviricetes</taxon>
        <taxon>Marfavirus</taxon>
        <taxon>Marfavirus F48</taxon>
    </lineage>
</organism>
<protein>
    <submittedName>
        <fullName evidence="1">Uncharacterized protein</fullName>
    </submittedName>
</protein>
<evidence type="ECO:0000313" key="2">
    <source>
        <dbReference type="Proteomes" id="UP000240294"/>
    </source>
</evidence>
<sequence>MNVAHEQLEREREAYDLFEYLMSSIVEEFRVDIKFYRSNEAEPKFKLNHALKGNFNSEPGGVRLTQAHQTYTLHGPSRSVVFDALNRVKKISQKHGFTMVV</sequence>
<evidence type="ECO:0000313" key="1">
    <source>
        <dbReference type="EMBL" id="AUO78777.1"/>
    </source>
</evidence>
<dbReference type="Proteomes" id="UP000240294">
    <property type="component" value="Genome"/>
</dbReference>
<reference evidence="2" key="1">
    <citation type="submission" date="2018-01" db="EMBL/GenBank/DDBJ databases">
        <title>Direct submission.</title>
        <authorList>
            <person name="Ciacci N."/>
        </authorList>
    </citation>
    <scope>NUCLEOTIDE SEQUENCE [LARGE SCALE GENOMIC DNA]</scope>
</reference>
<keyword evidence="2" id="KW-1185">Reference proteome</keyword>
<accession>A0A2I6UFT8</accession>
<proteinExistence type="predicted"/>
<dbReference type="EMBL" id="MG746602">
    <property type="protein sequence ID" value="AUO78777.1"/>
    <property type="molecule type" value="Genomic_DNA"/>
</dbReference>